<protein>
    <submittedName>
        <fullName evidence="1">Uncharacterized protein</fullName>
    </submittedName>
</protein>
<organism evidence="1 2">
    <name type="scientific">Cucumis melo var. makuwa</name>
    <name type="common">Oriental melon</name>
    <dbReference type="NCBI Taxonomy" id="1194695"/>
    <lineage>
        <taxon>Eukaryota</taxon>
        <taxon>Viridiplantae</taxon>
        <taxon>Streptophyta</taxon>
        <taxon>Embryophyta</taxon>
        <taxon>Tracheophyta</taxon>
        <taxon>Spermatophyta</taxon>
        <taxon>Magnoliopsida</taxon>
        <taxon>eudicotyledons</taxon>
        <taxon>Gunneridae</taxon>
        <taxon>Pentapetalae</taxon>
        <taxon>rosids</taxon>
        <taxon>fabids</taxon>
        <taxon>Cucurbitales</taxon>
        <taxon>Cucurbitaceae</taxon>
        <taxon>Benincaseae</taxon>
        <taxon>Cucumis</taxon>
    </lineage>
</organism>
<reference evidence="1 2" key="1">
    <citation type="submission" date="2019-08" db="EMBL/GenBank/DDBJ databases">
        <title>Draft genome sequences of two oriental melons (Cucumis melo L. var makuwa).</title>
        <authorList>
            <person name="Kwon S.-Y."/>
        </authorList>
    </citation>
    <scope>NUCLEOTIDE SEQUENCE [LARGE SCALE GENOMIC DNA]</scope>
    <source>
        <strain evidence="2">cv. Chang Bougi</strain>
        <tissue evidence="1">Leaf</tissue>
    </source>
</reference>
<dbReference type="AlphaFoldDB" id="A0A5D3DT84"/>
<proteinExistence type="predicted"/>
<dbReference type="Proteomes" id="UP000321947">
    <property type="component" value="Unassembled WGS sequence"/>
</dbReference>
<accession>A0A5D3DT84</accession>
<sequence>MTVMIFYDCSSVLGIPLGISKDQFVPTGKQFARVRGRASIEAEAEVRTRASWRVTRSDSDNKLTEVDRARDLAARSSSMEHVMFYIWHMAALKESCNSGIKSSVQV</sequence>
<dbReference type="EMBL" id="SSTD01003373">
    <property type="protein sequence ID" value="TYK26470.1"/>
    <property type="molecule type" value="Genomic_DNA"/>
</dbReference>
<name>A0A5D3DT84_CUCMM</name>
<comment type="caution">
    <text evidence="1">The sequence shown here is derived from an EMBL/GenBank/DDBJ whole genome shotgun (WGS) entry which is preliminary data.</text>
</comment>
<gene>
    <name evidence="1" type="ORF">E5676_scaffold313G00350</name>
</gene>
<evidence type="ECO:0000313" key="2">
    <source>
        <dbReference type="Proteomes" id="UP000321947"/>
    </source>
</evidence>
<evidence type="ECO:0000313" key="1">
    <source>
        <dbReference type="EMBL" id="TYK26470.1"/>
    </source>
</evidence>